<accession>A0ABW9SH86</accession>
<dbReference type="Gene3D" id="2.60.40.2030">
    <property type="match status" value="12"/>
</dbReference>
<dbReference type="EMBL" id="WNKW01000001">
    <property type="protein sequence ID" value="MTW31406.1"/>
    <property type="molecule type" value="Genomic_DNA"/>
</dbReference>
<evidence type="ECO:0000256" key="3">
    <source>
        <dbReference type="ARBA" id="ARBA00022837"/>
    </source>
</evidence>
<keyword evidence="7" id="KW-1185">Reference proteome</keyword>
<dbReference type="InterPro" id="IPR053784">
    <property type="entry name" value="Choice_anch_U_dom"/>
</dbReference>
<dbReference type="InterPro" id="IPR003644">
    <property type="entry name" value="Calx_beta"/>
</dbReference>
<dbReference type="Pfam" id="PF03160">
    <property type="entry name" value="Calx-beta"/>
    <property type="match status" value="5"/>
</dbReference>
<keyword evidence="1" id="KW-0732">Signal</keyword>
<protein>
    <recommendedName>
        <fullName evidence="5">Calx-beta domain-containing protein</fullName>
    </recommendedName>
</protein>
<evidence type="ECO:0000259" key="5">
    <source>
        <dbReference type="SMART" id="SM00237"/>
    </source>
</evidence>
<gene>
    <name evidence="6" type="ORF">GM655_01040</name>
</gene>
<dbReference type="SUPFAM" id="SSF141072">
    <property type="entry name" value="CalX-like"/>
    <property type="match status" value="12"/>
</dbReference>
<dbReference type="Gene3D" id="2.60.40.10">
    <property type="entry name" value="Immunoglobulins"/>
    <property type="match status" value="1"/>
</dbReference>
<dbReference type="InterPro" id="IPR038081">
    <property type="entry name" value="CalX-like_sf"/>
</dbReference>
<comment type="caution">
    <text evidence="6">The sequence shown here is derived from an EMBL/GenBank/DDBJ whole genome shotgun (WGS) entry which is preliminary data.</text>
</comment>
<evidence type="ECO:0000256" key="4">
    <source>
        <dbReference type="SAM" id="MobiDB-lite"/>
    </source>
</evidence>
<evidence type="ECO:0000256" key="1">
    <source>
        <dbReference type="ARBA" id="ARBA00022729"/>
    </source>
</evidence>
<proteinExistence type="predicted"/>
<feature type="domain" description="Calx-beta" evidence="5">
    <location>
        <begin position="152"/>
        <end position="246"/>
    </location>
</feature>
<dbReference type="NCBIfam" id="NF041766">
    <property type="entry name" value="choice_anch_U"/>
    <property type="match status" value="1"/>
</dbReference>
<dbReference type="InterPro" id="IPR013783">
    <property type="entry name" value="Ig-like_fold"/>
</dbReference>
<sequence>MTTTTISVSFSDGFVGDYWRNNEAVNSSYLSNLGWTNLQFMQSTNNGQFGGTQGNDYTGTILVTDAAGIQHAIDGVINWRAPSGAVSTIVFYATGNSHTLATTNGNYVIDPFTEQNGDPHTFIGLTFNGDALVIGGGSVTGNAATAGLLTTLNAYLASQPHITVADVTVNEAAGTATITVALSVASSDTITVDYSTSDGSGHAGSDYVATNGQLTFAPGQTSVTFQVSITDNAVIDGSRNFNVLLSNSSLAAITDNTALVTITDNEVAAQTVSTVVAEDATHTGAVPVDSSVVEGTSLRYTVTLSSAVGSAQEYTLALSGTASAADRAAISFNNGVNWRNGDATTGVVVVPANVTSFHVTVATVDDALVESSETLIVTLGGVAATGTITDNDVQVVSSVVAEDVAHTGATPVDSTVMEGNSLQYTVTLSAASASATEYTLALSGTAAAGDRGSISFSDGVAWRNGDPTTGVVVVPANVTSFHVTVATVDDALVESSETLIVTLGGVAATGTITDNDVQVVSSVVAEDAAHTGATPVDSTVVEGNSLQYTVTLSAASASATEYTLALSGTAAAGDRGSISFSDGVAWRNGDPTTGVVVVPANVTSFHVTVATVDDALVESSETLIVTLGGVAATGTITDNDVQVVSSVVAEDAAHTGATPVDSTVVEGNSLQYTVTLSAASASATEYTLALSGTAAAGDLGTISFSDGVAWRNGDPTTGVVVVPANVTSFHVTVATVDDALVESSETLIVTLGGVAATGTITDNDVQVVSSVAAEDAAHTGATPVDSVVVEGNSLQYAVTLSAASASTSEYTLAWSGIAAASDLGSITFSNGVAWRNGDATTGVVVVPANVTSFHVTIATVDDVLVESSETLTLTLGGVAATGTITDNDIQVVSSVVAEDAAHMGAAPADRSVVEGNSLQYSVTLSAPSDVAIEYMLTLDGTAAASDLGSISFSDGVVWRNGDPSTGVVVVPAGVTSFHAIIATLDDVLVEASETLTLSVGGVAATGTITDNDVQVVSSVSAEDAAHMGASPIDRSVVEGKSLQYSVTLSAASASASEYALKLSGSANAADLGSISFSDGVAWRNGDPASGIVVVPATVKSFHVLISTIDDTLVEARETLTLTLGGVAATGTITDNDIQAVSSVVAEDAAHTGASPIDRSVVEGNYLLYSVKLNAASDSASEYPLTLGGTAASADLSSISFSDGVAWYGGDPATGMVIVPANVTSFRITVATVDDALVEASETLVLTLGGVAATGTITDNDVQVVSRVLAEDAAHTGATPADRSVVEGNSLQYTVTLSAASASTTEYTLALDGTATAADLGNISFSDGVAWRNGDASKGVLVVPANVTSFHVTIATIDDALLEASETLVLTVGGVAATGTITDNDVQVVSRVLAEDAAHTGATPADRSVVEGNSLQYTVTLSVASASSTEYTLALDGTATAADLGNISFSDGVAWRNGDASKGVLVVPANVTSFHVTIATIDDVLLEASETLVLTVGGVAATGTITDNDVQVVSSVVAGAKVMEGETLNYAVTLNAVSNVATEYALSLSGTADASDYQTLVFSNGVAWLNGDPATAKVVVPAGVGSFVVGVVTVDDKLVEATESLVLQLGGASATGSVDSNDVQPEITPGPVPVVVTPPSPPPVVETPASPPPVVETTPSPQPVPAEYHAVLDPRTDDGKSNTDAVTSVVAPQFTLSSAGYFAEGGTARLTTLDGTVIASQVLTAATVGVGQLNLATTVLDDGVYTFMSQVLDPQGKLVVQAPVSVTIVTDVDGVAPSVELAANGGDFNHDGIPDWQQHAVAQMPLASLADYALGKNAPQTAFGAILAGTPDATSPAGTVKLSDGAQLLDLSVSAAPAPLAANTQAATPMFNFSLKAQDGEQLVDLSSAMPGLQSRVVIDLAPGGVVANDFLKWDKVNQRWYSFLDDGRLDTYDNGATLIDFNGDGKVDRIVVTLTDGGWGDEDGIANGVIVDPGMLVEHVRVATPVFSVLLGNGDRCYTTSAQEAAKLALGKGNVLEGARFDALETALGGHQLNAYFQPYTKDWYYAASGDSMPYACYQSAAGAGFSAAAAGSGVGVDIHLYQNAQGQTQLLSATDAQKLGLTSHGFRDLGAKFSTTTDSAFTFDVEGYLVANRDNTAVQALVKSLASGYHSTSDAGFIEAVEQHYLTQVALVGIAHGGLATAAEVNSVFGTSFGA</sequence>
<dbReference type="RefSeq" id="WP_155432794.1">
    <property type="nucleotide sequence ID" value="NZ_WNKW01000001.1"/>
</dbReference>
<dbReference type="PANTHER" id="PTHR46682:SF1">
    <property type="entry name" value="ADHESION G-PROTEIN COUPLED RECEPTOR V1"/>
    <property type="match status" value="1"/>
</dbReference>
<dbReference type="PANTHER" id="PTHR46682">
    <property type="entry name" value="ADHESION G-PROTEIN COUPLED RECEPTOR V1"/>
    <property type="match status" value="1"/>
</dbReference>
<feature type="region of interest" description="Disordered" evidence="4">
    <location>
        <begin position="1640"/>
        <end position="1662"/>
    </location>
</feature>
<evidence type="ECO:0000313" key="6">
    <source>
        <dbReference type="EMBL" id="MTW31406.1"/>
    </source>
</evidence>
<dbReference type="SMART" id="SM00237">
    <property type="entry name" value="Calx_beta"/>
    <property type="match status" value="1"/>
</dbReference>
<keyword evidence="3" id="KW-0106">Calcium</keyword>
<reference evidence="6 7" key="1">
    <citation type="submission" date="2019-11" db="EMBL/GenBank/DDBJ databases">
        <title>Type strains purchased from KCTC, JCM and DSMZ.</title>
        <authorList>
            <person name="Lu H."/>
        </authorList>
    </citation>
    <scope>NUCLEOTIDE SEQUENCE [LARGE SCALE GENOMIC DNA]</scope>
    <source>
        <strain evidence="6 7">DSM 103461</strain>
    </source>
</reference>
<dbReference type="InterPro" id="IPR026919">
    <property type="entry name" value="ADGRV1"/>
</dbReference>
<name>A0ABW9SH86_9BURK</name>
<evidence type="ECO:0000256" key="2">
    <source>
        <dbReference type="ARBA" id="ARBA00022737"/>
    </source>
</evidence>
<organism evidence="6 7">
    <name type="scientific">Pseudoduganella danionis</name>
    <dbReference type="NCBI Taxonomy" id="1890295"/>
    <lineage>
        <taxon>Bacteria</taxon>
        <taxon>Pseudomonadati</taxon>
        <taxon>Pseudomonadota</taxon>
        <taxon>Betaproteobacteria</taxon>
        <taxon>Burkholderiales</taxon>
        <taxon>Oxalobacteraceae</taxon>
        <taxon>Telluria group</taxon>
        <taxon>Pseudoduganella</taxon>
    </lineage>
</organism>
<evidence type="ECO:0000313" key="7">
    <source>
        <dbReference type="Proteomes" id="UP000735592"/>
    </source>
</evidence>
<keyword evidence="2" id="KW-0677">Repeat</keyword>
<dbReference type="Proteomes" id="UP000735592">
    <property type="component" value="Unassembled WGS sequence"/>
</dbReference>